<name>A0AAV5RGJ0_STABA</name>
<gene>
    <name evidence="7" type="ORF">DASB73_006120</name>
</gene>
<comment type="subcellular location">
    <subcellularLocation>
        <location evidence="1">Nucleus</location>
    </subcellularLocation>
</comment>
<dbReference type="InterPro" id="IPR006073">
    <property type="entry name" value="GTP-bd"/>
</dbReference>
<feature type="compositionally biased region" description="Basic residues" evidence="5">
    <location>
        <begin position="1"/>
        <end position="14"/>
    </location>
</feature>
<dbReference type="PANTHER" id="PTHR11089">
    <property type="entry name" value="GTP-BINDING PROTEIN-RELATED"/>
    <property type="match status" value="1"/>
</dbReference>
<evidence type="ECO:0000256" key="2">
    <source>
        <dbReference type="ARBA" id="ARBA00022741"/>
    </source>
</evidence>
<evidence type="ECO:0000256" key="4">
    <source>
        <dbReference type="ARBA" id="ARBA00023242"/>
    </source>
</evidence>
<comment type="caution">
    <text evidence="7">The sequence shown here is derived from an EMBL/GenBank/DDBJ whole genome shotgun (WGS) entry which is preliminary data.</text>
</comment>
<proteinExistence type="predicted"/>
<keyword evidence="2" id="KW-0547">Nucleotide-binding</keyword>
<dbReference type="Gene3D" id="3.40.50.300">
    <property type="entry name" value="P-loop containing nucleotide triphosphate hydrolases"/>
    <property type="match status" value="1"/>
</dbReference>
<evidence type="ECO:0000313" key="8">
    <source>
        <dbReference type="Proteomes" id="UP001362899"/>
    </source>
</evidence>
<evidence type="ECO:0000256" key="5">
    <source>
        <dbReference type="SAM" id="MobiDB-lite"/>
    </source>
</evidence>
<evidence type="ECO:0000256" key="1">
    <source>
        <dbReference type="ARBA" id="ARBA00004123"/>
    </source>
</evidence>
<dbReference type="PROSITE" id="PS51721">
    <property type="entry name" value="G_CP"/>
    <property type="match status" value="1"/>
</dbReference>
<evidence type="ECO:0000256" key="3">
    <source>
        <dbReference type="ARBA" id="ARBA00023134"/>
    </source>
</evidence>
<feature type="compositionally biased region" description="Basic residues" evidence="5">
    <location>
        <begin position="24"/>
        <end position="34"/>
    </location>
</feature>
<feature type="region of interest" description="Disordered" evidence="5">
    <location>
        <begin position="1"/>
        <end position="54"/>
    </location>
</feature>
<dbReference type="SUPFAM" id="SSF52540">
    <property type="entry name" value="P-loop containing nucleoside triphosphate hydrolases"/>
    <property type="match status" value="1"/>
</dbReference>
<dbReference type="GO" id="GO:0005730">
    <property type="term" value="C:nucleolus"/>
    <property type="evidence" value="ECO:0007669"/>
    <property type="project" value="UniProtKB-ARBA"/>
</dbReference>
<keyword evidence="8" id="KW-1185">Reference proteome</keyword>
<sequence>MKVRKPQSKRKSTRLQKGIEKKISAHNRKQKKLSKKDPTWKSRHPKDPGIPNSFPYKAQLLEEIESKKQADIEARELRREQMRAAAIAQGASAEQVQAMDAQQDIIEQQNRLGALMDSVNHAALEFAGEIENVDNEDEMADDSDDEVTEELENAFVELNQDASRKAFDKYFKQILDACDIIIYVLDARNPTGTRSKEVEKLVLQNPNKRLVFALNKIDLVPTEVLSEWIKHLNKQFPTVPINASGAAPNAFVYDHPYTLSKQMTAQNMLKSLKKWSGQANLGRAAVAGVIGYPNVGKSSVINALLGRHGGGKACPVGAQAGVTTDIRRVKIDSKLSILDSPGIVFPNGSKNKNPVEEQARLILLNVMQPRYIDDCRPAASVLVKKLQKNDDLYKQFMLHYNIPPVVQIEFEEFMTQLLVHIGRKMGRLNKGGVADLQGAAQSLVTDYTSGRIPGWEKAPDIAKVAKSQVEVVSSWSKEFDLDGILEGLL</sequence>
<keyword evidence="4" id="KW-0539">Nucleus</keyword>
<dbReference type="EMBL" id="BTGC01000003">
    <property type="protein sequence ID" value="GMM49654.1"/>
    <property type="molecule type" value="Genomic_DNA"/>
</dbReference>
<reference evidence="7 8" key="1">
    <citation type="journal article" date="2023" name="Elife">
        <title>Identification of key yeast species and microbe-microbe interactions impacting larval growth of Drosophila in the wild.</title>
        <authorList>
            <person name="Mure A."/>
            <person name="Sugiura Y."/>
            <person name="Maeda R."/>
            <person name="Honda K."/>
            <person name="Sakurai N."/>
            <person name="Takahashi Y."/>
            <person name="Watada M."/>
            <person name="Katoh T."/>
            <person name="Gotoh A."/>
            <person name="Gotoh Y."/>
            <person name="Taniguchi I."/>
            <person name="Nakamura K."/>
            <person name="Hayashi T."/>
            <person name="Katayama T."/>
            <person name="Uemura T."/>
            <person name="Hattori Y."/>
        </authorList>
    </citation>
    <scope>NUCLEOTIDE SEQUENCE [LARGE SCALE GENOMIC DNA]</scope>
    <source>
        <strain evidence="7 8">SB-73</strain>
    </source>
</reference>
<dbReference type="Pfam" id="PF08701">
    <property type="entry name" value="GN3L_Grn1"/>
    <property type="match status" value="1"/>
</dbReference>
<evidence type="ECO:0000313" key="7">
    <source>
        <dbReference type="EMBL" id="GMM49654.1"/>
    </source>
</evidence>
<accession>A0AAV5RGJ0</accession>
<dbReference type="InterPro" id="IPR030378">
    <property type="entry name" value="G_CP_dom"/>
</dbReference>
<dbReference type="Pfam" id="PF01926">
    <property type="entry name" value="MMR_HSR1"/>
    <property type="match status" value="1"/>
</dbReference>
<dbReference type="AlphaFoldDB" id="A0AAV5RGJ0"/>
<organism evidence="7 8">
    <name type="scientific">Starmerella bacillaris</name>
    <name type="common">Yeast</name>
    <name type="synonym">Candida zemplinina</name>
    <dbReference type="NCBI Taxonomy" id="1247836"/>
    <lineage>
        <taxon>Eukaryota</taxon>
        <taxon>Fungi</taxon>
        <taxon>Dikarya</taxon>
        <taxon>Ascomycota</taxon>
        <taxon>Saccharomycotina</taxon>
        <taxon>Dipodascomycetes</taxon>
        <taxon>Dipodascales</taxon>
        <taxon>Trichomonascaceae</taxon>
        <taxon>Starmerella</taxon>
    </lineage>
</organism>
<dbReference type="InterPro" id="IPR014813">
    <property type="entry name" value="Gnl3_N_dom"/>
</dbReference>
<dbReference type="InterPro" id="IPR023179">
    <property type="entry name" value="GTP-bd_ortho_bundle_sf"/>
</dbReference>
<keyword evidence="3" id="KW-0342">GTP-binding</keyword>
<dbReference type="InterPro" id="IPR050755">
    <property type="entry name" value="TRAFAC_YlqF/YawG_RiboMat"/>
</dbReference>
<evidence type="ECO:0000259" key="6">
    <source>
        <dbReference type="PROSITE" id="PS51721"/>
    </source>
</evidence>
<feature type="domain" description="CP-type G" evidence="6">
    <location>
        <begin position="168"/>
        <end position="346"/>
    </location>
</feature>
<dbReference type="Proteomes" id="UP001362899">
    <property type="component" value="Unassembled WGS sequence"/>
</dbReference>
<protein>
    <submittedName>
        <fullName evidence="7">RNA-binding GTPase</fullName>
    </submittedName>
</protein>
<dbReference type="Gene3D" id="1.10.1580.10">
    <property type="match status" value="1"/>
</dbReference>
<dbReference type="PANTHER" id="PTHR11089:SF30">
    <property type="entry name" value="GUANINE NUCLEOTIDE-BINDING PROTEIN-LIKE 3 HOMOLOG"/>
    <property type="match status" value="1"/>
</dbReference>
<dbReference type="GO" id="GO:0005525">
    <property type="term" value="F:GTP binding"/>
    <property type="evidence" value="ECO:0007669"/>
    <property type="project" value="UniProtKB-KW"/>
</dbReference>
<dbReference type="InterPro" id="IPR027417">
    <property type="entry name" value="P-loop_NTPase"/>
</dbReference>